<feature type="compositionally biased region" description="Basic residues" evidence="1">
    <location>
        <begin position="143"/>
        <end position="153"/>
    </location>
</feature>
<organism evidence="2 3">
    <name type="scientific">Aspergillus calidoustus</name>
    <dbReference type="NCBI Taxonomy" id="454130"/>
    <lineage>
        <taxon>Eukaryota</taxon>
        <taxon>Fungi</taxon>
        <taxon>Dikarya</taxon>
        <taxon>Ascomycota</taxon>
        <taxon>Pezizomycotina</taxon>
        <taxon>Eurotiomycetes</taxon>
        <taxon>Eurotiomycetidae</taxon>
        <taxon>Eurotiales</taxon>
        <taxon>Aspergillaceae</taxon>
        <taxon>Aspergillus</taxon>
        <taxon>Aspergillus subgen. Nidulantes</taxon>
    </lineage>
</organism>
<sequence length="227" mass="24749">MENETNTLGTGEPPTSMAAMTTTELDGDEYESNGYEPNEELLLLQIMEATNNVASPKLDAVLDDGADLTWPPGQRQQSPLLMERPQSSGIDAMAFSFAKPAQNSRPFSLQPPRTCASVTVPHDTSDQSGQAISECSTREQQTKRTHPPTRSHSHNTERPSTLTAPAQRSNSKNPLSTGSGERSKVDLQRTPECEESQPAHTEPSCGPNRQPDYSLQGTFRMRSSTSC</sequence>
<dbReference type="Proteomes" id="UP000054771">
    <property type="component" value="Unassembled WGS sequence"/>
</dbReference>
<name>A0A0U5FY29_ASPCI</name>
<evidence type="ECO:0000256" key="1">
    <source>
        <dbReference type="SAM" id="MobiDB-lite"/>
    </source>
</evidence>
<dbReference type="AlphaFoldDB" id="A0A0U5FY29"/>
<keyword evidence="3" id="KW-1185">Reference proteome</keyword>
<dbReference type="EMBL" id="CDMC01000004">
    <property type="protein sequence ID" value="CEL04481.1"/>
    <property type="molecule type" value="Genomic_DNA"/>
</dbReference>
<protein>
    <submittedName>
        <fullName evidence="2">Uncharacterized protein</fullName>
    </submittedName>
</protein>
<feature type="compositionally biased region" description="Polar residues" evidence="1">
    <location>
        <begin position="126"/>
        <end position="135"/>
    </location>
</feature>
<feature type="region of interest" description="Disordered" evidence="1">
    <location>
        <begin position="101"/>
        <end position="227"/>
    </location>
</feature>
<dbReference type="OrthoDB" id="4510765at2759"/>
<feature type="compositionally biased region" description="Polar residues" evidence="1">
    <location>
        <begin position="158"/>
        <end position="180"/>
    </location>
</feature>
<accession>A0A0U5FY29</accession>
<evidence type="ECO:0000313" key="2">
    <source>
        <dbReference type="EMBL" id="CEL04481.1"/>
    </source>
</evidence>
<feature type="compositionally biased region" description="Polar residues" evidence="1">
    <location>
        <begin position="211"/>
        <end position="227"/>
    </location>
</feature>
<evidence type="ECO:0000313" key="3">
    <source>
        <dbReference type="Proteomes" id="UP000054771"/>
    </source>
</evidence>
<gene>
    <name evidence="2" type="ORF">ASPCAL05610</name>
</gene>
<feature type="compositionally biased region" description="Basic and acidic residues" evidence="1">
    <location>
        <begin position="181"/>
        <end position="192"/>
    </location>
</feature>
<proteinExistence type="predicted"/>
<reference evidence="3" key="1">
    <citation type="journal article" date="2016" name="Genome Announc.">
        <title>Draft genome sequences of fungus Aspergillus calidoustus.</title>
        <authorList>
            <person name="Horn F."/>
            <person name="Linde J."/>
            <person name="Mattern D.J."/>
            <person name="Walther G."/>
            <person name="Guthke R."/>
            <person name="Scherlach K."/>
            <person name="Martin K."/>
            <person name="Brakhage A.A."/>
            <person name="Petzke L."/>
            <person name="Valiante V."/>
        </authorList>
    </citation>
    <scope>NUCLEOTIDE SEQUENCE [LARGE SCALE GENOMIC DNA]</scope>
    <source>
        <strain evidence="3">SF006504</strain>
    </source>
</reference>